<sequence>MGASYRPHDNIQKIGSTEQLSAWITQVRSKRIKYLRNRQRNIRVEAVLAYALFQAEQELRMKQIAKIAKWQEIKHKMVHHIKANDECENRLSISDSKSNSKNIWTDASYPELSSLDSFMTQLSKVKVNQR</sequence>
<evidence type="ECO:0000313" key="1">
    <source>
        <dbReference type="EMBL" id="JAG76807.1"/>
    </source>
</evidence>
<proteinExistence type="predicted"/>
<evidence type="ECO:0000313" key="2">
    <source>
        <dbReference type="EMBL" id="JAG83684.1"/>
    </source>
</evidence>
<dbReference type="EMBL" id="GBYB01013917">
    <property type="protein sequence ID" value="JAG83684.1"/>
    <property type="molecule type" value="Transcribed_RNA"/>
</dbReference>
<protein>
    <submittedName>
        <fullName evidence="2">RNA1_0 protein</fullName>
    </submittedName>
    <submittedName>
        <fullName evidence="1">RNA1_1 protein</fullName>
    </submittedName>
</protein>
<dbReference type="AlphaFoldDB" id="A0A0C9RKT4"/>
<organism evidence="2">
    <name type="scientific">Fopius arisanus</name>
    <dbReference type="NCBI Taxonomy" id="64838"/>
    <lineage>
        <taxon>Eukaryota</taxon>
        <taxon>Metazoa</taxon>
        <taxon>Ecdysozoa</taxon>
        <taxon>Arthropoda</taxon>
        <taxon>Hexapoda</taxon>
        <taxon>Insecta</taxon>
        <taxon>Pterygota</taxon>
        <taxon>Neoptera</taxon>
        <taxon>Endopterygota</taxon>
        <taxon>Hymenoptera</taxon>
        <taxon>Apocrita</taxon>
        <taxon>Ichneumonoidea</taxon>
        <taxon>Braconidae</taxon>
        <taxon>Opiinae</taxon>
        <taxon>Fopius</taxon>
    </lineage>
</organism>
<name>A0A0C9RKT4_9HYME</name>
<dbReference type="EMBL" id="GBYB01007040">
    <property type="protein sequence ID" value="JAG76807.1"/>
    <property type="molecule type" value="Transcribed_RNA"/>
</dbReference>
<gene>
    <name evidence="2" type="primary">RNA1_0</name>
    <name evidence="1" type="synonym">RNA1_1</name>
    <name evidence="1" type="ORF">g.54234</name>
    <name evidence="2" type="ORF">g.54237</name>
</gene>
<accession>A0A0C9RKT4</accession>
<reference evidence="2" key="1">
    <citation type="submission" date="2015-01" db="EMBL/GenBank/DDBJ databases">
        <title>Transcriptome Assembly of Fopius arisanus.</title>
        <authorList>
            <person name="Geib S."/>
        </authorList>
    </citation>
    <scope>NUCLEOTIDE SEQUENCE</scope>
</reference>